<dbReference type="AlphaFoldDB" id="B6IM82"/>
<evidence type="ECO:0000313" key="3">
    <source>
        <dbReference type="Proteomes" id="UP000008549"/>
    </source>
</evidence>
<feature type="domain" description="F-box" evidence="1">
    <location>
        <begin position="37"/>
        <end position="85"/>
    </location>
</feature>
<dbReference type="CTD" id="68917579"/>
<dbReference type="Pfam" id="PF00646">
    <property type="entry name" value="F-box"/>
    <property type="match status" value="1"/>
</dbReference>
<sequence>MCTPGSSICCIFPMEFFKKIIFKCQKAEEPKEIVFKPFRLLNLPDVVLIQVLQGMSPIQIIELTFCSKRTRLIIQSYVKSIMKHYEVTAKFGGPTNRVRFSSSKNPEIYHKLIMEDSLFAREMNMTRRFIANRSVKAVYRETYPGSLITYWMDPIIGAQKFTEYVCATFRCNVTVELGLRVSRPQMRSTGQNYCI</sequence>
<dbReference type="EMBL" id="HE600964">
    <property type="protein sequence ID" value="CAS01012.1"/>
    <property type="molecule type" value="Genomic_DNA"/>
</dbReference>
<proteinExistence type="predicted"/>
<keyword evidence="3" id="KW-1185">Reference proteome</keyword>
<dbReference type="HOGENOM" id="CLU_1397464_0_0_1"/>
<dbReference type="InParanoid" id="B6IM82"/>
<protein>
    <submittedName>
        <fullName evidence="2">Protein CBG26097</fullName>
    </submittedName>
</protein>
<dbReference type="Proteomes" id="UP000008549">
    <property type="component" value="Unassembled WGS sequence"/>
</dbReference>
<evidence type="ECO:0000259" key="1">
    <source>
        <dbReference type="PROSITE" id="PS50181"/>
    </source>
</evidence>
<reference evidence="2 3" key="1">
    <citation type="journal article" date="2003" name="PLoS Biol.">
        <title>The genome sequence of Caenorhabditis briggsae: a platform for comparative genomics.</title>
        <authorList>
            <person name="Stein L.D."/>
            <person name="Bao Z."/>
            <person name="Blasiar D."/>
            <person name="Blumenthal T."/>
            <person name="Brent M.R."/>
            <person name="Chen N."/>
            <person name="Chinwalla A."/>
            <person name="Clarke L."/>
            <person name="Clee C."/>
            <person name="Coghlan A."/>
            <person name="Coulson A."/>
            <person name="D'Eustachio P."/>
            <person name="Fitch D.H."/>
            <person name="Fulton L.A."/>
            <person name="Fulton R.E."/>
            <person name="Griffiths-Jones S."/>
            <person name="Harris T.W."/>
            <person name="Hillier L.W."/>
            <person name="Kamath R."/>
            <person name="Kuwabara P.E."/>
            <person name="Mardis E.R."/>
            <person name="Marra M.A."/>
            <person name="Miner T.L."/>
            <person name="Minx P."/>
            <person name="Mullikin J.C."/>
            <person name="Plumb R.W."/>
            <person name="Rogers J."/>
            <person name="Schein J.E."/>
            <person name="Sohrmann M."/>
            <person name="Spieth J."/>
            <person name="Stajich J.E."/>
            <person name="Wei C."/>
            <person name="Willey D."/>
            <person name="Wilson R.K."/>
            <person name="Durbin R."/>
            <person name="Waterston R.H."/>
        </authorList>
    </citation>
    <scope>NUCLEOTIDE SEQUENCE [LARGE SCALE GENOMIC DNA]</scope>
    <source>
        <strain evidence="2 3">AF16</strain>
    </source>
</reference>
<evidence type="ECO:0000313" key="4">
    <source>
        <dbReference type="WormBase" id="CBG26097"/>
    </source>
</evidence>
<dbReference type="InterPro" id="IPR001810">
    <property type="entry name" value="F-box_dom"/>
</dbReference>
<dbReference type="eggNOG" id="ENOG502TKC8">
    <property type="taxonomic scope" value="Eukaryota"/>
</dbReference>
<gene>
    <name evidence="2 4" type="ORF">CBG26097</name>
    <name evidence="2" type="ORF">CBG_26097</name>
</gene>
<dbReference type="PROSITE" id="PS50181">
    <property type="entry name" value="FBOX"/>
    <property type="match status" value="1"/>
</dbReference>
<evidence type="ECO:0000313" key="2">
    <source>
        <dbReference type="EMBL" id="CAS01012.1"/>
    </source>
</evidence>
<dbReference type="PANTHER" id="PTHR21503:SF52">
    <property type="entry name" value="F-BOX DOMAIN-CONTAINING PROTEIN"/>
    <property type="match status" value="1"/>
</dbReference>
<organism evidence="2 3">
    <name type="scientific">Caenorhabditis briggsae</name>
    <dbReference type="NCBI Taxonomy" id="6238"/>
    <lineage>
        <taxon>Eukaryota</taxon>
        <taxon>Metazoa</taxon>
        <taxon>Ecdysozoa</taxon>
        <taxon>Nematoda</taxon>
        <taxon>Chromadorea</taxon>
        <taxon>Rhabditida</taxon>
        <taxon>Rhabditina</taxon>
        <taxon>Rhabditomorpha</taxon>
        <taxon>Rhabditoidea</taxon>
        <taxon>Rhabditidae</taxon>
        <taxon>Peloderinae</taxon>
        <taxon>Caenorhabditis</taxon>
    </lineage>
</organism>
<dbReference type="WormBase" id="CBG26097">
    <property type="protein sequence ID" value="CBP46826"/>
    <property type="gene ID" value="WBGene00087511"/>
</dbReference>
<dbReference type="GeneID" id="68917579"/>
<dbReference type="PANTHER" id="PTHR21503">
    <property type="entry name" value="F-BOX-CONTAINING HYPOTHETICAL PROTEIN C.ELEGANS"/>
    <property type="match status" value="1"/>
</dbReference>
<accession>B6IM82</accession>
<dbReference type="KEGG" id="cbr:CBG_26097"/>
<name>B6IM82_CAEBR</name>
<dbReference type="RefSeq" id="XP_045100569.1">
    <property type="nucleotide sequence ID" value="XM_045244628.1"/>
</dbReference>
<reference evidence="2 3" key="2">
    <citation type="journal article" date="2011" name="PLoS Genet.">
        <title>Caenorhabditis briggsae recombinant inbred line genotypes reveal inter-strain incompatibility and the evolution of recombination.</title>
        <authorList>
            <person name="Ross J.A."/>
            <person name="Koboldt D.C."/>
            <person name="Staisch J.E."/>
            <person name="Chamberlin H.M."/>
            <person name="Gupta B.P."/>
            <person name="Miller R.D."/>
            <person name="Baird S.E."/>
            <person name="Haag E.S."/>
        </authorList>
    </citation>
    <scope>NUCLEOTIDE SEQUENCE [LARGE SCALE GENOMIC DNA]</scope>
    <source>
        <strain evidence="2 3">AF16</strain>
    </source>
</reference>